<comment type="caution">
    <text evidence="2">The sequence shown here is derived from an EMBL/GenBank/DDBJ whole genome shotgun (WGS) entry which is preliminary data.</text>
</comment>
<keyword evidence="3" id="KW-1185">Reference proteome</keyword>
<proteinExistence type="predicted"/>
<evidence type="ECO:0000313" key="3">
    <source>
        <dbReference type="Proteomes" id="UP000095039"/>
    </source>
</evidence>
<dbReference type="Pfam" id="PF13503">
    <property type="entry name" value="DUF4123"/>
    <property type="match status" value="1"/>
</dbReference>
<dbReference type="InterPro" id="IPR025391">
    <property type="entry name" value="DUF4123"/>
</dbReference>
<dbReference type="EMBL" id="AJWN02000112">
    <property type="protein sequence ID" value="OEE57374.1"/>
    <property type="molecule type" value="Genomic_DNA"/>
</dbReference>
<protein>
    <recommendedName>
        <fullName evidence="1">DUF4123 domain-containing protein</fullName>
    </recommendedName>
</protein>
<evidence type="ECO:0000259" key="1">
    <source>
        <dbReference type="Pfam" id="PF13503"/>
    </source>
</evidence>
<gene>
    <name evidence="2" type="ORF">A1OK_17875</name>
</gene>
<dbReference type="RefSeq" id="WP_016959295.1">
    <property type="nucleotide sequence ID" value="NZ_AJWN02000112.1"/>
</dbReference>
<feature type="domain" description="DUF4123" evidence="1">
    <location>
        <begin position="13"/>
        <end position="133"/>
    </location>
</feature>
<name>A0A1E5BVU0_9GAMM</name>
<accession>A0A1E5BVU0</accession>
<dbReference type="Proteomes" id="UP000095039">
    <property type="component" value="Unassembled WGS sequence"/>
</dbReference>
<dbReference type="AlphaFoldDB" id="A0A1E5BVU0"/>
<organism evidence="2 3">
    <name type="scientific">Enterovibrio norvegicus FF-454</name>
    <dbReference type="NCBI Taxonomy" id="1185651"/>
    <lineage>
        <taxon>Bacteria</taxon>
        <taxon>Pseudomonadati</taxon>
        <taxon>Pseudomonadota</taxon>
        <taxon>Gammaproteobacteria</taxon>
        <taxon>Vibrionales</taxon>
        <taxon>Vibrionaceae</taxon>
        <taxon>Enterovibrio</taxon>
    </lineage>
</organism>
<evidence type="ECO:0000313" key="2">
    <source>
        <dbReference type="EMBL" id="OEE57374.1"/>
    </source>
</evidence>
<sequence length="182" mass="21232">MNSAFSFDNELDYWLIVDALRLPDEMQEVYTQWPDVETEPLFLESDFDYLLQQSPIIFKFNNKHEHINGWLSKPILHSSSILIGKDPSTPNSELLAHLRKLLRVSIDGKIVFLRYYTSAFWIEFNDALSESDRDTLIAPATSVHWMQLPSKEPKSTRIIHSAQSRHEKPYYALGSEIFSKWV</sequence>
<reference evidence="2 3" key="1">
    <citation type="journal article" date="2012" name="Science">
        <title>Ecological populations of bacteria act as socially cohesive units of antibiotic production and resistance.</title>
        <authorList>
            <person name="Cordero O.X."/>
            <person name="Wildschutte H."/>
            <person name="Kirkup B."/>
            <person name="Proehl S."/>
            <person name="Ngo L."/>
            <person name="Hussain F."/>
            <person name="Le Roux F."/>
            <person name="Mincer T."/>
            <person name="Polz M.F."/>
        </authorList>
    </citation>
    <scope>NUCLEOTIDE SEQUENCE [LARGE SCALE GENOMIC DNA]</scope>
    <source>
        <strain evidence="2 3">FF-454</strain>
    </source>
</reference>